<dbReference type="Pfam" id="PF01357">
    <property type="entry name" value="Expansin_C"/>
    <property type="match status" value="1"/>
</dbReference>
<accession>M7Z468</accession>
<evidence type="ECO:0000256" key="5">
    <source>
        <dbReference type="SAM" id="MobiDB-lite"/>
    </source>
</evidence>
<name>M7Z468_TRIUA</name>
<keyword evidence="4" id="KW-0732">Signal</keyword>
<dbReference type="PROSITE" id="PS50843">
    <property type="entry name" value="EXPANSIN_CBD"/>
    <property type="match status" value="1"/>
</dbReference>
<dbReference type="Gene3D" id="2.40.40.10">
    <property type="entry name" value="RlpA-like domain"/>
    <property type="match status" value="1"/>
</dbReference>
<dbReference type="OMA" id="WSAGKAY"/>
<dbReference type="EMBL" id="KD138702">
    <property type="protein sequence ID" value="EMS57928.1"/>
    <property type="molecule type" value="Genomic_DNA"/>
</dbReference>
<dbReference type="InterPro" id="IPR009009">
    <property type="entry name" value="RlpA-like_DPBB"/>
</dbReference>
<dbReference type="InterPro" id="IPR036749">
    <property type="entry name" value="Expansin_CBD_sf"/>
</dbReference>
<dbReference type="PANTHER" id="PTHR31692">
    <property type="entry name" value="EXPANSIN-B3"/>
    <property type="match status" value="1"/>
</dbReference>
<dbReference type="STRING" id="4572.M7Z468"/>
<evidence type="ECO:0000256" key="1">
    <source>
        <dbReference type="ARBA" id="ARBA00004613"/>
    </source>
</evidence>
<dbReference type="Pfam" id="PF03330">
    <property type="entry name" value="DPBB_1"/>
    <property type="match status" value="1"/>
</dbReference>
<dbReference type="SMART" id="SM00837">
    <property type="entry name" value="DPBB_1"/>
    <property type="match status" value="1"/>
</dbReference>
<evidence type="ECO:0000313" key="6">
    <source>
        <dbReference type="EMBL" id="EMS57928.1"/>
    </source>
</evidence>
<dbReference type="PROSITE" id="PS50842">
    <property type="entry name" value="EXPANSIN_EG45"/>
    <property type="match status" value="1"/>
</dbReference>
<dbReference type="AlphaFoldDB" id="M7Z468"/>
<feature type="compositionally biased region" description="Basic and acidic residues" evidence="5">
    <location>
        <begin position="10"/>
        <end position="26"/>
    </location>
</feature>
<feature type="region of interest" description="Disordered" evidence="5">
    <location>
        <begin position="1"/>
        <end position="74"/>
    </location>
</feature>
<evidence type="ECO:0000256" key="2">
    <source>
        <dbReference type="ARBA" id="ARBA00005650"/>
    </source>
</evidence>
<dbReference type="SUPFAM" id="SSF50685">
    <property type="entry name" value="Barwin-like endoglucanases"/>
    <property type="match status" value="1"/>
</dbReference>
<evidence type="ECO:0000256" key="3">
    <source>
        <dbReference type="ARBA" id="ARBA00022525"/>
    </source>
</evidence>
<gene>
    <name evidence="6" type="ORF">TRIUR3_12461</name>
</gene>
<dbReference type="InterPro" id="IPR036908">
    <property type="entry name" value="RlpA-like_sf"/>
</dbReference>
<dbReference type="PRINTS" id="PR00829">
    <property type="entry name" value="LOLP1ALLERGN"/>
</dbReference>
<keyword evidence="3" id="KW-0964">Secreted</keyword>
<dbReference type="CDD" id="cd22275">
    <property type="entry name" value="DPBB_EXPB_N"/>
    <property type="match status" value="1"/>
</dbReference>
<dbReference type="PANTHER" id="PTHR31692:SF68">
    <property type="entry name" value="EXPANSIN-LIKE EG45 DOMAIN-CONTAINING PROTEIN"/>
    <property type="match status" value="1"/>
</dbReference>
<comment type="similarity">
    <text evidence="2">Belongs to the expansin family. Expansin B subfamily.</text>
</comment>
<dbReference type="eggNOG" id="ENOG502QPVQ">
    <property type="taxonomic scope" value="Eukaryota"/>
</dbReference>
<evidence type="ECO:0000256" key="4">
    <source>
        <dbReference type="ARBA" id="ARBA00022729"/>
    </source>
</evidence>
<dbReference type="SMR" id="M7Z468"/>
<proteinExistence type="inferred from homology"/>
<dbReference type="InterPro" id="IPR005795">
    <property type="entry name" value="LolPI"/>
</dbReference>
<dbReference type="SUPFAM" id="SSF49590">
    <property type="entry name" value="PHL pollen allergen"/>
    <property type="match status" value="1"/>
</dbReference>
<dbReference type="InterPro" id="IPR007118">
    <property type="entry name" value="Expan_Lol_pI"/>
</dbReference>
<dbReference type="InterPro" id="IPR007117">
    <property type="entry name" value="Expansin_CBD"/>
</dbReference>
<reference evidence="6" key="1">
    <citation type="journal article" date="2013" name="Nature">
        <title>Draft genome of the wheat A-genome progenitor Triticum urartu.</title>
        <authorList>
            <person name="Ling H.Q."/>
            <person name="Zhao S."/>
            <person name="Liu D."/>
            <person name="Wang J."/>
            <person name="Sun H."/>
            <person name="Zhang C."/>
            <person name="Fan H."/>
            <person name="Li D."/>
            <person name="Dong L."/>
            <person name="Tao Y."/>
            <person name="Gao C."/>
            <person name="Wu H."/>
            <person name="Li Y."/>
            <person name="Cui Y."/>
            <person name="Guo X."/>
            <person name="Zheng S."/>
            <person name="Wang B."/>
            <person name="Yu K."/>
            <person name="Liang Q."/>
            <person name="Yang W."/>
            <person name="Lou X."/>
            <person name="Chen J."/>
            <person name="Feng M."/>
            <person name="Jian J."/>
            <person name="Zhang X."/>
            <person name="Luo G."/>
            <person name="Jiang Y."/>
            <person name="Liu J."/>
            <person name="Wang Z."/>
            <person name="Sha Y."/>
            <person name="Zhang B."/>
            <person name="Wu H."/>
            <person name="Tang D."/>
            <person name="Shen Q."/>
            <person name="Xue P."/>
            <person name="Zou S."/>
            <person name="Wang X."/>
            <person name="Liu X."/>
            <person name="Wang F."/>
            <person name="Yang Y."/>
            <person name="An X."/>
            <person name="Dong Z."/>
            <person name="Zhang K."/>
            <person name="Zhang X."/>
            <person name="Luo M.C."/>
            <person name="Dvorak J."/>
            <person name="Tong Y."/>
            <person name="Wang J."/>
            <person name="Yang H."/>
            <person name="Li Z."/>
            <person name="Wang D."/>
            <person name="Zhang A."/>
            <person name="Wang J."/>
        </authorList>
    </citation>
    <scope>NUCLEOTIDE SEQUENCE</scope>
</reference>
<dbReference type="Gene3D" id="2.60.40.760">
    <property type="entry name" value="Expansin, cellulose-binding-like domain"/>
    <property type="match status" value="1"/>
</dbReference>
<protein>
    <submittedName>
        <fullName evidence="6">Expansin-B5</fullName>
    </submittedName>
</protein>
<organism evidence="6">
    <name type="scientific">Triticum urartu</name>
    <name type="common">Red wild einkorn</name>
    <name type="synonym">Crithodium urartu</name>
    <dbReference type="NCBI Taxonomy" id="4572"/>
    <lineage>
        <taxon>Eukaryota</taxon>
        <taxon>Viridiplantae</taxon>
        <taxon>Streptophyta</taxon>
        <taxon>Embryophyta</taxon>
        <taxon>Tracheophyta</taxon>
        <taxon>Spermatophyta</taxon>
        <taxon>Magnoliopsida</taxon>
        <taxon>Liliopsida</taxon>
        <taxon>Poales</taxon>
        <taxon>Poaceae</taxon>
        <taxon>BOP clade</taxon>
        <taxon>Pooideae</taxon>
        <taxon>Triticodae</taxon>
        <taxon>Triticeae</taxon>
        <taxon>Triticinae</taxon>
        <taxon>Triticum</taxon>
    </lineage>
</organism>
<comment type="subcellular location">
    <subcellularLocation>
        <location evidence="1">Secreted</location>
    </subcellularLocation>
</comment>
<dbReference type="PRINTS" id="PR01225">
    <property type="entry name" value="EXPANSNFAMLY"/>
</dbReference>
<dbReference type="InterPro" id="IPR007112">
    <property type="entry name" value="Expansin/allergen_DPBB_dom"/>
</dbReference>
<sequence>MGMDVPEQEAAYKEMDEAVDEVFSKSEDEDEVASSAAPRHHDHEAGSSTSATDNEEEATHGWANGGATWYGGPNGDGSEGGACGYKSDVGQDPFSSLIAAGGVGIFKNGKGCGSCYQVRCKENPECSGKHVTVVITDQCPDAQCQKRPHFDMSGTAFGAMAKPGMADKLRNAGVLNIEFERVPCKYHGKKISFKMDSGANPFYLAMLVEYEAGDGDLNSVEVMEAGGKKGYAKWEKMRQSWGALWCMDSKTGKPLEAPFSFRLTSSSGKVLVANNVVPAGWNAGKCYESKLGGAEGKGLGERAFELHSYNGSGGGGERRVGKSEEE</sequence>
<dbReference type="GO" id="GO:0005576">
    <property type="term" value="C:extracellular region"/>
    <property type="evidence" value="ECO:0007669"/>
    <property type="project" value="UniProtKB-SubCell"/>
</dbReference>